<accession>A0A318S6T7</accession>
<evidence type="ECO:0000256" key="2">
    <source>
        <dbReference type="ARBA" id="ARBA00022898"/>
    </source>
</evidence>
<dbReference type="InterPro" id="IPR004839">
    <property type="entry name" value="Aminotransferase_I/II_large"/>
</dbReference>
<dbReference type="InterPro" id="IPR036390">
    <property type="entry name" value="WH_DNA-bd_sf"/>
</dbReference>
<dbReference type="InterPro" id="IPR015422">
    <property type="entry name" value="PyrdxlP-dep_Trfase_small"/>
</dbReference>
<dbReference type="Gene3D" id="3.90.1150.10">
    <property type="entry name" value="Aspartate Aminotransferase, domain 1"/>
    <property type="match status" value="1"/>
</dbReference>
<keyword evidence="3" id="KW-0805">Transcription regulation</keyword>
<evidence type="ECO:0000256" key="1">
    <source>
        <dbReference type="ARBA" id="ARBA00005384"/>
    </source>
</evidence>
<dbReference type="AlphaFoldDB" id="A0A318S6T7"/>
<protein>
    <submittedName>
        <fullName evidence="7">GntR family transcriptional regulator</fullName>
    </submittedName>
</protein>
<keyword evidence="5" id="KW-0804">Transcription</keyword>
<comment type="similarity">
    <text evidence="1">In the C-terminal section; belongs to the class-I pyridoxal-phosphate-dependent aminotransferase family.</text>
</comment>
<evidence type="ECO:0000256" key="5">
    <source>
        <dbReference type="ARBA" id="ARBA00023163"/>
    </source>
</evidence>
<comment type="caution">
    <text evidence="7">The sequence shown here is derived from an EMBL/GenBank/DDBJ whole genome shotgun (WGS) entry which is preliminary data.</text>
</comment>
<dbReference type="PANTHER" id="PTHR46577">
    <property type="entry name" value="HTH-TYPE TRANSCRIPTIONAL REGULATORY PROTEIN GABR"/>
    <property type="match status" value="1"/>
</dbReference>
<dbReference type="EMBL" id="QJSX01000017">
    <property type="protein sequence ID" value="PYE50550.1"/>
    <property type="molecule type" value="Genomic_DNA"/>
</dbReference>
<dbReference type="GO" id="GO:0030170">
    <property type="term" value="F:pyridoxal phosphate binding"/>
    <property type="evidence" value="ECO:0007669"/>
    <property type="project" value="InterPro"/>
</dbReference>
<dbReference type="Pfam" id="PF00392">
    <property type="entry name" value="GntR"/>
    <property type="match status" value="1"/>
</dbReference>
<keyword evidence="4" id="KW-0238">DNA-binding</keyword>
<evidence type="ECO:0000256" key="3">
    <source>
        <dbReference type="ARBA" id="ARBA00023015"/>
    </source>
</evidence>
<dbReference type="InterPro" id="IPR015424">
    <property type="entry name" value="PyrdxlP-dep_Trfase"/>
</dbReference>
<dbReference type="Proteomes" id="UP000248326">
    <property type="component" value="Unassembled WGS sequence"/>
</dbReference>
<dbReference type="CDD" id="cd07377">
    <property type="entry name" value="WHTH_GntR"/>
    <property type="match status" value="1"/>
</dbReference>
<dbReference type="CDD" id="cd00609">
    <property type="entry name" value="AAT_like"/>
    <property type="match status" value="1"/>
</dbReference>
<dbReference type="PANTHER" id="PTHR46577:SF1">
    <property type="entry name" value="HTH-TYPE TRANSCRIPTIONAL REGULATORY PROTEIN GABR"/>
    <property type="match status" value="1"/>
</dbReference>
<dbReference type="GO" id="GO:0003700">
    <property type="term" value="F:DNA-binding transcription factor activity"/>
    <property type="evidence" value="ECO:0007669"/>
    <property type="project" value="InterPro"/>
</dbReference>
<evidence type="ECO:0000313" key="8">
    <source>
        <dbReference type="Proteomes" id="UP000248326"/>
    </source>
</evidence>
<dbReference type="InterPro" id="IPR000524">
    <property type="entry name" value="Tscrpt_reg_HTH_GntR"/>
</dbReference>
<evidence type="ECO:0000313" key="7">
    <source>
        <dbReference type="EMBL" id="PYE50550.1"/>
    </source>
</evidence>
<dbReference type="InterPro" id="IPR051446">
    <property type="entry name" value="HTH_trans_reg/aminotransferase"/>
</dbReference>
<dbReference type="SUPFAM" id="SSF46785">
    <property type="entry name" value="Winged helix' DNA-binding domain"/>
    <property type="match status" value="1"/>
</dbReference>
<name>A0A318S6T7_9DEIO</name>
<proteinExistence type="inferred from homology"/>
<keyword evidence="2" id="KW-0663">Pyridoxal phosphate</keyword>
<reference evidence="7 8" key="1">
    <citation type="submission" date="2018-06" db="EMBL/GenBank/DDBJ databases">
        <title>Genomic Encyclopedia of Type Strains, Phase IV (KMG-IV): sequencing the most valuable type-strain genomes for metagenomic binning, comparative biology and taxonomic classification.</title>
        <authorList>
            <person name="Goeker M."/>
        </authorList>
    </citation>
    <scope>NUCLEOTIDE SEQUENCE [LARGE SCALE GENOMIC DNA]</scope>
    <source>
        <strain evidence="7 8">DSM 18048</strain>
    </source>
</reference>
<evidence type="ECO:0000256" key="4">
    <source>
        <dbReference type="ARBA" id="ARBA00023125"/>
    </source>
</evidence>
<sequence length="480" mass="51837">MRDHHLNATLLAEALVLSPGREATHRKLAQALRQAVLDGRLPLGARLPSERDLAAALRLSRTTVTAAYTTLRDEGFVVTRHGTRGTITLPRHATPVNTPLVAADRGGEMFDLAYAALSAPPVALRGAYEVALQVLPAHLSSHGYAPTGLPELRARIAARFAARGLPTTPEQIVVTFGAQHALHLLLRALVAPGDRVLVDQPTYPHALDALRGAGCRVVPVALTDEGWDAEGVALAMRQIAPRLAYLIPDYHNPTGHLMPYTQRALVALAAARTRTTLIVDETLVELTLDGDKPPPLASVDDRANVVTIGSASKVFWGGLRVGWIRASREVVDRVMTARAAVDLGVPLVEQLATSILLENAEDVLTARRTVLRTQRDVVAAFLREQLPEWSFSLPRGGLSVWASLPAPVGSALCARAEGYGVRLTSGARFGADGLFERQLRLPFTLPEAELREALKRLSLAYRTLPVEGRIARNHTEFGIV</sequence>
<gene>
    <name evidence="7" type="ORF">DES52_11768</name>
</gene>
<dbReference type="GO" id="GO:0003677">
    <property type="term" value="F:DNA binding"/>
    <property type="evidence" value="ECO:0007669"/>
    <property type="project" value="UniProtKB-KW"/>
</dbReference>
<dbReference type="Gene3D" id="3.40.640.10">
    <property type="entry name" value="Type I PLP-dependent aspartate aminotransferase-like (Major domain)"/>
    <property type="match status" value="1"/>
</dbReference>
<keyword evidence="8" id="KW-1185">Reference proteome</keyword>
<dbReference type="Gene3D" id="1.10.10.10">
    <property type="entry name" value="Winged helix-like DNA-binding domain superfamily/Winged helix DNA-binding domain"/>
    <property type="match status" value="1"/>
</dbReference>
<organism evidence="7 8">
    <name type="scientific">Deinococcus yavapaiensis KR-236</name>
    <dbReference type="NCBI Taxonomy" id="694435"/>
    <lineage>
        <taxon>Bacteria</taxon>
        <taxon>Thermotogati</taxon>
        <taxon>Deinococcota</taxon>
        <taxon>Deinococci</taxon>
        <taxon>Deinococcales</taxon>
        <taxon>Deinococcaceae</taxon>
        <taxon>Deinococcus</taxon>
    </lineage>
</organism>
<dbReference type="Pfam" id="PF00155">
    <property type="entry name" value="Aminotran_1_2"/>
    <property type="match status" value="1"/>
</dbReference>
<dbReference type="SUPFAM" id="SSF53383">
    <property type="entry name" value="PLP-dependent transferases"/>
    <property type="match status" value="1"/>
</dbReference>
<dbReference type="PRINTS" id="PR00035">
    <property type="entry name" value="HTHGNTR"/>
</dbReference>
<dbReference type="InterPro" id="IPR036388">
    <property type="entry name" value="WH-like_DNA-bd_sf"/>
</dbReference>
<evidence type="ECO:0000259" key="6">
    <source>
        <dbReference type="PROSITE" id="PS50949"/>
    </source>
</evidence>
<feature type="domain" description="HTH gntR-type" evidence="6">
    <location>
        <begin position="22"/>
        <end position="91"/>
    </location>
</feature>
<dbReference type="PROSITE" id="PS50949">
    <property type="entry name" value="HTH_GNTR"/>
    <property type="match status" value="1"/>
</dbReference>
<dbReference type="OrthoDB" id="9802328at2"/>
<dbReference type="RefSeq" id="WP_110888313.1">
    <property type="nucleotide sequence ID" value="NZ_QJSX01000017.1"/>
</dbReference>
<dbReference type="SMART" id="SM00345">
    <property type="entry name" value="HTH_GNTR"/>
    <property type="match status" value="1"/>
</dbReference>
<dbReference type="InterPro" id="IPR015421">
    <property type="entry name" value="PyrdxlP-dep_Trfase_major"/>
</dbReference>